<sequence>MTSWKEAEDSTRSWCVPSCVEASRTLPPITGVSANMEIGCLVDEADTLQDMTIRACVVQCVLMMDNPAMACMSLRNA</sequence>
<reference evidence="1" key="1">
    <citation type="submission" date="2013-04" db="EMBL/GenBank/DDBJ databases">
        <title>The genome sequencing project of 58 acetic acid bacteria.</title>
        <authorList>
            <person name="Okamoto-Kainuma A."/>
            <person name="Ishikawa M."/>
            <person name="Umino S."/>
            <person name="Koizumi Y."/>
            <person name="Shiwa Y."/>
            <person name="Yoshikawa H."/>
            <person name="Matsutani M."/>
            <person name="Matsushita K."/>
        </authorList>
    </citation>
    <scope>NUCLEOTIDE SEQUENCE</scope>
    <source>
        <strain evidence="1">DSM 15669</strain>
    </source>
</reference>
<keyword evidence="2" id="KW-1185">Reference proteome</keyword>
<organism evidence="1 2">
    <name type="scientific">Saccharibacter floricola DSM 15669</name>
    <dbReference type="NCBI Taxonomy" id="1123227"/>
    <lineage>
        <taxon>Bacteria</taxon>
        <taxon>Pseudomonadati</taxon>
        <taxon>Pseudomonadota</taxon>
        <taxon>Alphaproteobacteria</taxon>
        <taxon>Acetobacterales</taxon>
        <taxon>Acetobacteraceae</taxon>
        <taxon>Saccharibacter</taxon>
    </lineage>
</organism>
<accession>A0ABQ0NX34</accession>
<name>A0ABQ0NX34_9PROT</name>
<proteinExistence type="predicted"/>
<dbReference type="Proteomes" id="UP001062901">
    <property type="component" value="Unassembled WGS sequence"/>
</dbReference>
<comment type="caution">
    <text evidence="1">The sequence shown here is derived from an EMBL/GenBank/DDBJ whole genome shotgun (WGS) entry which is preliminary data.</text>
</comment>
<gene>
    <name evidence="1" type="ORF">AA15669_0404</name>
</gene>
<evidence type="ECO:0000313" key="2">
    <source>
        <dbReference type="Proteomes" id="UP001062901"/>
    </source>
</evidence>
<evidence type="ECO:0000313" key="1">
    <source>
        <dbReference type="EMBL" id="GBQ05304.1"/>
    </source>
</evidence>
<dbReference type="EMBL" id="BAQD01000003">
    <property type="protein sequence ID" value="GBQ05304.1"/>
    <property type="molecule type" value="Genomic_DNA"/>
</dbReference>
<protein>
    <submittedName>
        <fullName evidence="1">Uncharacterized protein</fullName>
    </submittedName>
</protein>